<evidence type="ECO:0000313" key="2">
    <source>
        <dbReference type="EMBL" id="MUI15935.1"/>
    </source>
</evidence>
<sequence>MNTTQQSPKPDGTGRPAVAPAADTASDVLDEALDESFPASDPVAVSITSVDPGRAAPPAPPGKHGTGQGK</sequence>
<proteinExistence type="predicted"/>
<keyword evidence="3" id="KW-1185">Reference proteome</keyword>
<evidence type="ECO:0000256" key="1">
    <source>
        <dbReference type="SAM" id="MobiDB-lite"/>
    </source>
</evidence>
<reference evidence="2 3" key="1">
    <citation type="submission" date="2019-11" db="EMBL/GenBank/DDBJ databases">
        <title>Draft Genome Sequences of Six Type Strains of the Genus Massilia.</title>
        <authorList>
            <person name="Miess H."/>
            <person name="Frediansyah A."/>
            <person name="Goeker M."/>
            <person name="Gross H."/>
        </authorList>
    </citation>
    <scope>NUCLEOTIDE SEQUENCE [LARGE SCALE GENOMIC DNA]</scope>
    <source>
        <strain evidence="2 3">DSM 17513</strain>
    </source>
</reference>
<organism evidence="2 3">
    <name type="scientific">Pseudoduganella dura</name>
    <dbReference type="NCBI Taxonomy" id="321982"/>
    <lineage>
        <taxon>Bacteria</taxon>
        <taxon>Pseudomonadati</taxon>
        <taxon>Pseudomonadota</taxon>
        <taxon>Betaproteobacteria</taxon>
        <taxon>Burkholderiales</taxon>
        <taxon>Oxalobacteraceae</taxon>
        <taxon>Telluria group</taxon>
        <taxon>Pseudoduganella</taxon>
    </lineage>
</organism>
<dbReference type="Proteomes" id="UP000431684">
    <property type="component" value="Unassembled WGS sequence"/>
</dbReference>
<feature type="region of interest" description="Disordered" evidence="1">
    <location>
        <begin position="1"/>
        <end position="70"/>
    </location>
</feature>
<dbReference type="EMBL" id="WNWM01000002">
    <property type="protein sequence ID" value="MUI15935.1"/>
    <property type="molecule type" value="Genomic_DNA"/>
</dbReference>
<dbReference type="AlphaFoldDB" id="A0A6I3XW15"/>
<accession>A0A6I3XW15</accession>
<evidence type="ECO:0000313" key="3">
    <source>
        <dbReference type="Proteomes" id="UP000431684"/>
    </source>
</evidence>
<gene>
    <name evidence="2" type="ORF">GJV26_26250</name>
</gene>
<protein>
    <submittedName>
        <fullName evidence="2">Uncharacterized protein</fullName>
    </submittedName>
</protein>
<dbReference type="RefSeq" id="WP_155711562.1">
    <property type="nucleotide sequence ID" value="NZ_BMWU01000015.1"/>
</dbReference>
<name>A0A6I3XW15_9BURK</name>
<comment type="caution">
    <text evidence="2">The sequence shown here is derived from an EMBL/GenBank/DDBJ whole genome shotgun (WGS) entry which is preliminary data.</text>
</comment>
<dbReference type="OrthoDB" id="8722685at2"/>